<name>A0A0D0BSQ3_9AGAR</name>
<reference evidence="2 3" key="1">
    <citation type="submission" date="2014-04" db="EMBL/GenBank/DDBJ databases">
        <title>Evolutionary Origins and Diversification of the Mycorrhizal Mutualists.</title>
        <authorList>
            <consortium name="DOE Joint Genome Institute"/>
            <consortium name="Mycorrhizal Genomics Consortium"/>
            <person name="Kohler A."/>
            <person name="Kuo A."/>
            <person name="Nagy L.G."/>
            <person name="Floudas D."/>
            <person name="Copeland A."/>
            <person name="Barry K.W."/>
            <person name="Cichocki N."/>
            <person name="Veneault-Fourrey C."/>
            <person name="LaButti K."/>
            <person name="Lindquist E.A."/>
            <person name="Lipzen A."/>
            <person name="Lundell T."/>
            <person name="Morin E."/>
            <person name="Murat C."/>
            <person name="Riley R."/>
            <person name="Ohm R."/>
            <person name="Sun H."/>
            <person name="Tunlid A."/>
            <person name="Henrissat B."/>
            <person name="Grigoriev I.V."/>
            <person name="Hibbett D.S."/>
            <person name="Martin F."/>
        </authorList>
    </citation>
    <scope>NUCLEOTIDE SEQUENCE [LARGE SCALE GENOMIC DNA]</scope>
    <source>
        <strain evidence="2 3">FD-317 M1</strain>
    </source>
</reference>
<evidence type="ECO:0000313" key="3">
    <source>
        <dbReference type="Proteomes" id="UP000053593"/>
    </source>
</evidence>
<dbReference type="HOGENOM" id="CLU_1586672_0_0_1"/>
<proteinExistence type="predicted"/>
<keyword evidence="3" id="KW-1185">Reference proteome</keyword>
<dbReference type="EMBL" id="KN834785">
    <property type="protein sequence ID" value="KIK58391.1"/>
    <property type="molecule type" value="Genomic_DNA"/>
</dbReference>
<organism evidence="2 3">
    <name type="scientific">Collybiopsis luxurians FD-317 M1</name>
    <dbReference type="NCBI Taxonomy" id="944289"/>
    <lineage>
        <taxon>Eukaryota</taxon>
        <taxon>Fungi</taxon>
        <taxon>Dikarya</taxon>
        <taxon>Basidiomycota</taxon>
        <taxon>Agaricomycotina</taxon>
        <taxon>Agaricomycetes</taxon>
        <taxon>Agaricomycetidae</taxon>
        <taxon>Agaricales</taxon>
        <taxon>Marasmiineae</taxon>
        <taxon>Omphalotaceae</taxon>
        <taxon>Collybiopsis</taxon>
        <taxon>Collybiopsis luxurians</taxon>
    </lineage>
</organism>
<feature type="region of interest" description="Disordered" evidence="1">
    <location>
        <begin position="1"/>
        <end position="28"/>
    </location>
</feature>
<evidence type="ECO:0000256" key="1">
    <source>
        <dbReference type="SAM" id="MobiDB-lite"/>
    </source>
</evidence>
<evidence type="ECO:0000313" key="2">
    <source>
        <dbReference type="EMBL" id="KIK58391.1"/>
    </source>
</evidence>
<accession>A0A0D0BSQ3</accession>
<protein>
    <submittedName>
        <fullName evidence="2">Uncharacterized protein</fullName>
    </submittedName>
</protein>
<dbReference type="AlphaFoldDB" id="A0A0D0BSQ3"/>
<dbReference type="Proteomes" id="UP000053593">
    <property type="component" value="Unassembled WGS sequence"/>
</dbReference>
<sequence length="168" mass="18753">MTPTAQKTTEVKLEKKRKLKDLDTLQESPMSMQNHFESRTEIYSLLTGRYLRRLQAAESSSSFVLLSPFEDEDDMDIVEKFRRVEGKGVERKQVLVNGSAKAGLVRGSVSELGVIESMNCGDEAREEVEVEEPGDIEAVANVEAEPKSFVLRNSSRLFKLGVELEGGI</sequence>
<gene>
    <name evidence="2" type="ORF">GYMLUDRAFT_246102</name>
</gene>